<dbReference type="OrthoDB" id="2013972at2759"/>
<dbReference type="EMBL" id="LKMD01000104">
    <property type="protein sequence ID" value="PIA94519.1"/>
    <property type="molecule type" value="Genomic_DNA"/>
</dbReference>
<evidence type="ECO:0000313" key="2">
    <source>
        <dbReference type="EMBL" id="PIA94519.1"/>
    </source>
</evidence>
<gene>
    <name evidence="2" type="ORF">CB0940_08940</name>
    <name evidence="3" type="ORF">RHO25_010188</name>
</gene>
<keyword evidence="5" id="KW-1185">Reference proteome</keyword>
<organism evidence="2 4">
    <name type="scientific">Cercospora beticola</name>
    <name type="common">Sugarbeet leaf spot fungus</name>
    <dbReference type="NCBI Taxonomy" id="122368"/>
    <lineage>
        <taxon>Eukaryota</taxon>
        <taxon>Fungi</taxon>
        <taxon>Dikarya</taxon>
        <taxon>Ascomycota</taxon>
        <taxon>Pezizomycotina</taxon>
        <taxon>Dothideomycetes</taxon>
        <taxon>Dothideomycetidae</taxon>
        <taxon>Mycosphaerellales</taxon>
        <taxon>Mycosphaerellaceae</taxon>
        <taxon>Cercospora</taxon>
    </lineage>
</organism>
<dbReference type="Proteomes" id="UP000230605">
    <property type="component" value="Chromosome 6"/>
</dbReference>
<sequence length="284" mass="31304">MASTPESITNALAPARQAFYQSIWQEHFPKLNLNGSSKISVSDIEMAETLLSWLKDSSHDLPKSISIPSSPSNIASSPTSPTQPQFPPKTLDPTLAKIANITLLSESETLSDDSLTHAFAHINIYHHTHTLPLLKQIFYSLIPKGIAVITITKHNPLASILSSILSTSSRRNSTSSFDEGYISTEQDIRDMAEKAGFEVGKIRISERRIEVKGKEELGRLRGEMERILDMAVGQRGDAQSWERGFDGVWEKEVGKNGGEGAEGERSLGVECWVLVAMKWDLLCA</sequence>
<dbReference type="AlphaFoldDB" id="A0A2G5HPR3"/>
<evidence type="ECO:0000313" key="5">
    <source>
        <dbReference type="Proteomes" id="UP001302367"/>
    </source>
</evidence>
<reference evidence="2 4" key="1">
    <citation type="submission" date="2015-10" db="EMBL/GenBank/DDBJ databases">
        <title>The cercosporin biosynthetic gene cluster was horizontally transferred to several fungal lineages and shown to be expanded in Cercospora beticola based on microsynteny with recipient genomes.</title>
        <authorList>
            <person name="De Jonge R."/>
            <person name="Ebert M.K."/>
            <person name="Suttle J.C."/>
            <person name="Jurick Ii W.M."/>
            <person name="Secor G.A."/>
            <person name="Thomma B.P."/>
            <person name="Van De Peer Y."/>
            <person name="Bolton M.D."/>
        </authorList>
    </citation>
    <scope>NUCLEOTIDE SEQUENCE [LARGE SCALE GENOMIC DNA]</scope>
    <source>
        <strain evidence="2 4">09-40</strain>
    </source>
</reference>
<feature type="region of interest" description="Disordered" evidence="1">
    <location>
        <begin position="65"/>
        <end position="91"/>
    </location>
</feature>
<protein>
    <recommendedName>
        <fullName evidence="6">Methyltransferase type 11 domain-containing protein</fullName>
    </recommendedName>
</protein>
<evidence type="ECO:0008006" key="6">
    <source>
        <dbReference type="Google" id="ProtNLM"/>
    </source>
</evidence>
<evidence type="ECO:0000313" key="4">
    <source>
        <dbReference type="Proteomes" id="UP000230605"/>
    </source>
</evidence>
<dbReference type="Proteomes" id="UP001302367">
    <property type="component" value="Chromosome 6"/>
</dbReference>
<reference evidence="3 5" key="2">
    <citation type="submission" date="2023-09" db="EMBL/GenBank/DDBJ databases">
        <title>Complete-Gapless Cercospora beticola genome.</title>
        <authorList>
            <person name="Wyatt N.A."/>
            <person name="Spanner R.E."/>
            <person name="Bolton M.D."/>
        </authorList>
    </citation>
    <scope>NUCLEOTIDE SEQUENCE [LARGE SCALE GENOMIC DNA]</scope>
    <source>
        <strain evidence="3">Cb09-40</strain>
    </source>
</reference>
<evidence type="ECO:0000313" key="3">
    <source>
        <dbReference type="EMBL" id="WPB05535.1"/>
    </source>
</evidence>
<dbReference type="InterPro" id="IPR029063">
    <property type="entry name" value="SAM-dependent_MTases_sf"/>
</dbReference>
<accession>A0A2G5HPR3</accession>
<name>A0A2G5HPR3_CERBT</name>
<evidence type="ECO:0000256" key="1">
    <source>
        <dbReference type="SAM" id="MobiDB-lite"/>
    </source>
</evidence>
<dbReference type="EMBL" id="CP134189">
    <property type="protein sequence ID" value="WPB05535.1"/>
    <property type="molecule type" value="Genomic_DNA"/>
</dbReference>
<dbReference type="Gene3D" id="3.40.50.150">
    <property type="entry name" value="Vaccinia Virus protein VP39"/>
    <property type="match status" value="1"/>
</dbReference>
<proteinExistence type="predicted"/>
<feature type="compositionally biased region" description="Low complexity" evidence="1">
    <location>
        <begin position="65"/>
        <end position="83"/>
    </location>
</feature>